<accession>A0A1R2AV78</accession>
<evidence type="ECO:0000256" key="1">
    <source>
        <dbReference type="ARBA" id="ARBA00023006"/>
    </source>
</evidence>
<organism evidence="5 6">
    <name type="scientific">Stentor coeruleus</name>
    <dbReference type="NCBI Taxonomy" id="5963"/>
    <lineage>
        <taxon>Eukaryota</taxon>
        <taxon>Sar</taxon>
        <taxon>Alveolata</taxon>
        <taxon>Ciliophora</taxon>
        <taxon>Postciliodesmatophora</taxon>
        <taxon>Heterotrichea</taxon>
        <taxon>Heterotrichida</taxon>
        <taxon>Stentoridae</taxon>
        <taxon>Stentor</taxon>
    </lineage>
</organism>
<dbReference type="GO" id="GO:0061709">
    <property type="term" value="P:reticulophagy"/>
    <property type="evidence" value="ECO:0007669"/>
    <property type="project" value="TreeGrafter"/>
</dbReference>
<dbReference type="InterPro" id="IPR040040">
    <property type="entry name" value="ATG11"/>
</dbReference>
<evidence type="ECO:0000259" key="4">
    <source>
        <dbReference type="Pfam" id="PF10377"/>
    </source>
</evidence>
<dbReference type="GO" id="GO:0000422">
    <property type="term" value="P:autophagy of mitochondrion"/>
    <property type="evidence" value="ECO:0007669"/>
    <property type="project" value="TreeGrafter"/>
</dbReference>
<protein>
    <recommendedName>
        <fullName evidence="4">Autophagy-related protein 11 C-terminal domain-containing protein</fullName>
    </recommendedName>
</protein>
<dbReference type="GO" id="GO:1990316">
    <property type="term" value="C:Atg1/ULK1 kinase complex"/>
    <property type="evidence" value="ECO:0007669"/>
    <property type="project" value="TreeGrafter"/>
</dbReference>
<dbReference type="GO" id="GO:0034045">
    <property type="term" value="C:phagophore assembly site membrane"/>
    <property type="evidence" value="ECO:0007669"/>
    <property type="project" value="TreeGrafter"/>
</dbReference>
<dbReference type="GO" id="GO:0034727">
    <property type="term" value="P:piecemeal microautophagy of the nucleus"/>
    <property type="evidence" value="ECO:0007669"/>
    <property type="project" value="TreeGrafter"/>
</dbReference>
<feature type="coiled-coil region" evidence="3">
    <location>
        <begin position="504"/>
        <end position="566"/>
    </location>
</feature>
<keyword evidence="1" id="KW-0072">Autophagy</keyword>
<dbReference type="AlphaFoldDB" id="A0A1R2AV78"/>
<comment type="caution">
    <text evidence="5">The sequence shown here is derived from an EMBL/GenBank/DDBJ whole genome shotgun (WGS) entry which is preliminary data.</text>
</comment>
<feature type="coiled-coil region" evidence="3">
    <location>
        <begin position="316"/>
        <end position="343"/>
    </location>
</feature>
<dbReference type="GO" id="GO:0019901">
    <property type="term" value="F:protein kinase binding"/>
    <property type="evidence" value="ECO:0007669"/>
    <property type="project" value="TreeGrafter"/>
</dbReference>
<dbReference type="Pfam" id="PF10377">
    <property type="entry name" value="ATG11"/>
    <property type="match status" value="1"/>
</dbReference>
<feature type="domain" description="Autophagy-related protein 11 C-terminal" evidence="4">
    <location>
        <begin position="650"/>
        <end position="773"/>
    </location>
</feature>
<dbReference type="Proteomes" id="UP000187209">
    <property type="component" value="Unassembled WGS sequence"/>
</dbReference>
<dbReference type="GO" id="GO:0034517">
    <property type="term" value="P:ribophagy"/>
    <property type="evidence" value="ECO:0007669"/>
    <property type="project" value="TreeGrafter"/>
</dbReference>
<name>A0A1R2AV78_9CILI</name>
<dbReference type="GO" id="GO:0060090">
    <property type="term" value="F:molecular adaptor activity"/>
    <property type="evidence" value="ECO:0007669"/>
    <property type="project" value="TreeGrafter"/>
</dbReference>
<evidence type="ECO:0000313" key="5">
    <source>
        <dbReference type="EMBL" id="OMJ68444.1"/>
    </source>
</evidence>
<dbReference type="InterPro" id="IPR019460">
    <property type="entry name" value="Atg11_C"/>
</dbReference>
<proteinExistence type="predicted"/>
<keyword evidence="6" id="KW-1185">Reference proteome</keyword>
<dbReference type="GO" id="GO:0000045">
    <property type="term" value="P:autophagosome assembly"/>
    <property type="evidence" value="ECO:0007669"/>
    <property type="project" value="InterPro"/>
</dbReference>
<dbReference type="PANTHER" id="PTHR13222:SF1">
    <property type="entry name" value="RB1-INDUCIBLE COILED-COIL PROTEIN 1"/>
    <property type="match status" value="1"/>
</dbReference>
<gene>
    <name evidence="5" type="ORF">SteCoe_34096</name>
</gene>
<keyword evidence="2 3" id="KW-0175">Coiled coil</keyword>
<dbReference type="OrthoDB" id="447953at2759"/>
<evidence type="ECO:0000256" key="2">
    <source>
        <dbReference type="ARBA" id="ARBA00023054"/>
    </source>
</evidence>
<reference evidence="5 6" key="1">
    <citation type="submission" date="2016-11" db="EMBL/GenBank/DDBJ databases">
        <title>The macronuclear genome of Stentor coeruleus: a giant cell with tiny introns.</title>
        <authorList>
            <person name="Slabodnick M."/>
            <person name="Ruby J.G."/>
            <person name="Reiff S.B."/>
            <person name="Swart E.C."/>
            <person name="Gosai S."/>
            <person name="Prabakaran S."/>
            <person name="Witkowska E."/>
            <person name="Larue G.E."/>
            <person name="Fisher S."/>
            <person name="Freeman R.M."/>
            <person name="Gunawardena J."/>
            <person name="Chu W."/>
            <person name="Stover N.A."/>
            <person name="Gregory B.D."/>
            <person name="Nowacki M."/>
            <person name="Derisi J."/>
            <person name="Roy S.W."/>
            <person name="Marshall W.F."/>
            <person name="Sood P."/>
        </authorList>
    </citation>
    <scope>NUCLEOTIDE SEQUENCE [LARGE SCALE GENOMIC DNA]</scope>
    <source>
        <strain evidence="5">WM001</strain>
    </source>
</reference>
<feature type="coiled-coil region" evidence="3">
    <location>
        <begin position="607"/>
        <end position="650"/>
    </location>
</feature>
<dbReference type="EMBL" id="MPUH01001330">
    <property type="protein sequence ID" value="OMJ68444.1"/>
    <property type="molecule type" value="Genomic_DNA"/>
</dbReference>
<evidence type="ECO:0000313" key="6">
    <source>
        <dbReference type="Proteomes" id="UP000187209"/>
    </source>
</evidence>
<evidence type="ECO:0000256" key="3">
    <source>
        <dbReference type="SAM" id="Coils"/>
    </source>
</evidence>
<sequence length="774" mass="89992">MNIALRYPETGREIKVTLSSGNLVDDLNSQLVISFGADSESFILLNSEGLSLKDKMSQGAFTESIYVFLKDSIRKDKQDLTINFPSQQTPLELPLQGEERGVLAIEKSLYKFYTKSIEYTDFFTSYELFTNQIENEMNIVACGKQVLELYHNKHIQDQVDKFNTLYKKNLVHYESALGELSAFENSVANLTSFKIHKQLQYENRETLADLIDTVQLMKWKESYIAETGRLQTKFQELEKNIQQLPYFYQLPSLPNSPLKVLNISEEMKIAINFGSSVYLDYRQLCEKYNSTGDAQAGKRLHEEKWDKKIAQANYFLAYVETNIEEYRKSIEDIKQQRKTANIQLFTLLKKITEYAARIRDTIKSQLSMLSSLLKRSEKRLAFIKVPKLLPEAHDSAILEISRRNHFVKAATELQNRLSELIEIEIAERISFLDKFKHVLPNNFVPQLSAGPFIKIFAPADEPDLSLPVISDSNFENIDDYFNAYMVKYCKDEKFLLEQENYKKIKALKEVESEIQSEKEKLYEQNKKLSLEIKQKEKVMMDTIAILDNFNIEFKRKDEEIESLKQKIVHEKASNEEKMQSLAQLLSSEKVKSQEKFNEMELNFKQALQDAENNTKSIIQKLNESEKMKNLLKLELELEFEKSQKEEHKKVVNQRSPEFENLCKELKIEPSYLQLKEYILALQQSESSKICFTSFNKGSLALFFPTSEGQFLAFNYNCPDHYLNIDSISGQSIEMIQSQPYIVGVITDKKKIIAQRNNPFMLPLGQEFYLLSIKE</sequence>
<dbReference type="PANTHER" id="PTHR13222">
    <property type="entry name" value="RB1-INDUCIBLE COILED-COIL"/>
    <property type="match status" value="1"/>
</dbReference>